<feature type="domain" description="AAA-ATPase-like" evidence="1">
    <location>
        <begin position="58"/>
        <end position="136"/>
    </location>
</feature>
<evidence type="ECO:0000259" key="1">
    <source>
        <dbReference type="Pfam" id="PF09820"/>
    </source>
</evidence>
<accession>A0A450YZS3</accession>
<proteinExistence type="predicted"/>
<dbReference type="InterPro" id="IPR018631">
    <property type="entry name" value="AAA-ATPase-like_dom"/>
</dbReference>
<name>A0A450YZS3_9GAMM</name>
<dbReference type="EMBL" id="CAADFU010000086">
    <property type="protein sequence ID" value="VFK47017.1"/>
    <property type="molecule type" value="Genomic_DNA"/>
</dbReference>
<dbReference type="PANTHER" id="PTHR34825">
    <property type="entry name" value="CONSERVED PROTEIN, WITH A WEAK D-GALACTARATE DEHYDRATASE/ALTRONATE HYDROLASE DOMAIN"/>
    <property type="match status" value="1"/>
</dbReference>
<dbReference type="AlphaFoldDB" id="A0A450YZS3"/>
<sequence length="145" mass="16105">MRGDFCIQLVLFRIFRGSGYIQYCHASAPMNIISAMNTIATHTPSKPPAGKPPPGRPPIGLSDFPRLIREGYSYVDKSLLIQSVLDSSAQVILLPRPRRFGKTLNLSMLRAFFDRDMPGAAELFRGLAMEQAGEECESRAFRAKS</sequence>
<protein>
    <submittedName>
        <fullName evidence="2">Predicted AAA-ATPase</fullName>
    </submittedName>
</protein>
<dbReference type="PANTHER" id="PTHR34825:SF1">
    <property type="entry name" value="AAA-ATPASE-LIKE DOMAIN-CONTAINING PROTEIN"/>
    <property type="match status" value="1"/>
</dbReference>
<gene>
    <name evidence="2" type="ORF">BECKSD772E_GA0070983_10861</name>
</gene>
<organism evidence="2">
    <name type="scientific">Candidatus Kentrum sp. SD</name>
    <dbReference type="NCBI Taxonomy" id="2126332"/>
    <lineage>
        <taxon>Bacteria</taxon>
        <taxon>Pseudomonadati</taxon>
        <taxon>Pseudomonadota</taxon>
        <taxon>Gammaproteobacteria</taxon>
        <taxon>Candidatus Kentrum</taxon>
    </lineage>
</organism>
<dbReference type="Pfam" id="PF09820">
    <property type="entry name" value="AAA-ATPase_like"/>
    <property type="match status" value="1"/>
</dbReference>
<reference evidence="2" key="1">
    <citation type="submission" date="2019-02" db="EMBL/GenBank/DDBJ databases">
        <authorList>
            <person name="Gruber-Vodicka R. H."/>
            <person name="Seah K. B. B."/>
        </authorList>
    </citation>
    <scope>NUCLEOTIDE SEQUENCE</scope>
    <source>
        <strain evidence="2">BECK_S1320</strain>
    </source>
</reference>
<evidence type="ECO:0000313" key="2">
    <source>
        <dbReference type="EMBL" id="VFK47017.1"/>
    </source>
</evidence>